<dbReference type="AlphaFoldDB" id="X1G1G7"/>
<dbReference type="InterPro" id="IPR001296">
    <property type="entry name" value="Glyco_trans_1"/>
</dbReference>
<keyword evidence="1" id="KW-0808">Transferase</keyword>
<dbReference type="EMBL" id="BARU01021939">
    <property type="protein sequence ID" value="GAH51077.1"/>
    <property type="molecule type" value="Genomic_DNA"/>
</dbReference>
<sequence>WSKKKDINADLIISFQNTGVRYYKDIKQLVYLHQPIPFAKKFNWKLFDKNERPLWFYKNIYKKIIKYSLKDNSYIAVQTEWMENAVIKQFNWNPKKISVIKPNIKSISVEKVPKIDFSDDKFHIFHPANTAKYKNHELIINALKYIKDSNPEVYKDMIIHFTFDRNLNNNRNTVLINLIKDLHLNDNIKFEGEMPYERVLSFYKSCDLMVFPSYIETFGLPLIFPLRL</sequence>
<feature type="non-terminal residue" evidence="3">
    <location>
        <position position="1"/>
    </location>
</feature>
<dbReference type="Gene3D" id="3.40.50.2000">
    <property type="entry name" value="Glycogen Phosphorylase B"/>
    <property type="match status" value="2"/>
</dbReference>
<gene>
    <name evidence="3" type="ORF">S03H2_35827</name>
</gene>
<dbReference type="SUPFAM" id="SSF53756">
    <property type="entry name" value="UDP-Glycosyltransferase/glycogen phosphorylase"/>
    <property type="match status" value="1"/>
</dbReference>
<evidence type="ECO:0000259" key="2">
    <source>
        <dbReference type="Pfam" id="PF00534"/>
    </source>
</evidence>
<reference evidence="3" key="1">
    <citation type="journal article" date="2014" name="Front. Microbiol.">
        <title>High frequency of phylogenetically diverse reductive dehalogenase-homologous genes in deep subseafloor sedimentary metagenomes.</title>
        <authorList>
            <person name="Kawai M."/>
            <person name="Futagami T."/>
            <person name="Toyoda A."/>
            <person name="Takaki Y."/>
            <person name="Nishi S."/>
            <person name="Hori S."/>
            <person name="Arai W."/>
            <person name="Tsubouchi T."/>
            <person name="Morono Y."/>
            <person name="Uchiyama I."/>
            <person name="Ito T."/>
            <person name="Fujiyama A."/>
            <person name="Inagaki F."/>
            <person name="Takami H."/>
        </authorList>
    </citation>
    <scope>NUCLEOTIDE SEQUENCE</scope>
    <source>
        <strain evidence="3">Expedition CK06-06</strain>
    </source>
</reference>
<evidence type="ECO:0000256" key="1">
    <source>
        <dbReference type="ARBA" id="ARBA00022679"/>
    </source>
</evidence>
<dbReference type="PANTHER" id="PTHR46401:SF2">
    <property type="entry name" value="GLYCOSYLTRANSFERASE WBBK-RELATED"/>
    <property type="match status" value="1"/>
</dbReference>
<dbReference type="GO" id="GO:0016757">
    <property type="term" value="F:glycosyltransferase activity"/>
    <property type="evidence" value="ECO:0007669"/>
    <property type="project" value="InterPro"/>
</dbReference>
<name>X1G1G7_9ZZZZ</name>
<comment type="caution">
    <text evidence="3">The sequence shown here is derived from an EMBL/GenBank/DDBJ whole genome shotgun (WGS) entry which is preliminary data.</text>
</comment>
<dbReference type="PANTHER" id="PTHR46401">
    <property type="entry name" value="GLYCOSYLTRANSFERASE WBBK-RELATED"/>
    <property type="match status" value="1"/>
</dbReference>
<dbReference type="GO" id="GO:0009103">
    <property type="term" value="P:lipopolysaccharide biosynthetic process"/>
    <property type="evidence" value="ECO:0007669"/>
    <property type="project" value="TreeGrafter"/>
</dbReference>
<protein>
    <recommendedName>
        <fullName evidence="2">Glycosyl transferase family 1 domain-containing protein</fullName>
    </recommendedName>
</protein>
<organism evidence="3">
    <name type="scientific">marine sediment metagenome</name>
    <dbReference type="NCBI Taxonomy" id="412755"/>
    <lineage>
        <taxon>unclassified sequences</taxon>
        <taxon>metagenomes</taxon>
        <taxon>ecological metagenomes</taxon>
    </lineage>
</organism>
<accession>X1G1G7</accession>
<proteinExistence type="predicted"/>
<dbReference type="Pfam" id="PF00534">
    <property type="entry name" value="Glycos_transf_1"/>
    <property type="match status" value="1"/>
</dbReference>
<feature type="domain" description="Glycosyl transferase family 1" evidence="2">
    <location>
        <begin position="113"/>
        <end position="223"/>
    </location>
</feature>
<evidence type="ECO:0000313" key="3">
    <source>
        <dbReference type="EMBL" id="GAH51077.1"/>
    </source>
</evidence>